<proteinExistence type="predicted"/>
<evidence type="ECO:0000313" key="1">
    <source>
        <dbReference type="EMBL" id="GBB93341.1"/>
    </source>
</evidence>
<dbReference type="Proteomes" id="UP000615446">
    <property type="component" value="Unassembled WGS sequence"/>
</dbReference>
<dbReference type="SUPFAM" id="SSF52047">
    <property type="entry name" value="RNI-like"/>
    <property type="match status" value="1"/>
</dbReference>
<evidence type="ECO:0008006" key="4">
    <source>
        <dbReference type="Google" id="ProtNLM"/>
    </source>
</evidence>
<reference evidence="1 3" key="1">
    <citation type="submission" date="2017-11" db="EMBL/GenBank/DDBJ databases">
        <title>The genome of Rhizophagus clarus HR1 reveals common genetic basis of auxotrophy among arbuscular mycorrhizal fungi.</title>
        <authorList>
            <person name="Kobayashi Y."/>
        </authorList>
    </citation>
    <scope>NUCLEOTIDE SEQUENCE [LARGE SCALE GENOMIC DNA]</scope>
    <source>
        <strain evidence="1 3">HR1</strain>
    </source>
</reference>
<reference evidence="2" key="2">
    <citation type="submission" date="2019-10" db="EMBL/GenBank/DDBJ databases">
        <title>Conservation and host-specific expression of non-tandemly repeated heterogenous ribosome RNA gene in arbuscular mycorrhizal fungi.</title>
        <authorList>
            <person name="Maeda T."/>
            <person name="Kobayashi Y."/>
            <person name="Nakagawa T."/>
            <person name="Ezawa T."/>
            <person name="Yamaguchi K."/>
            <person name="Bino T."/>
            <person name="Nishimoto Y."/>
            <person name="Shigenobu S."/>
            <person name="Kawaguchi M."/>
        </authorList>
    </citation>
    <scope>NUCLEOTIDE SEQUENCE</scope>
    <source>
        <strain evidence="2">HR1</strain>
    </source>
</reference>
<comment type="caution">
    <text evidence="1">The sequence shown here is derived from an EMBL/GenBank/DDBJ whole genome shotgun (WGS) entry which is preliminary data.</text>
</comment>
<evidence type="ECO:0000313" key="2">
    <source>
        <dbReference type="EMBL" id="GET03422.1"/>
    </source>
</evidence>
<name>A0A2Z6R8N4_9GLOM</name>
<dbReference type="Proteomes" id="UP000247702">
    <property type="component" value="Unassembled WGS sequence"/>
</dbReference>
<dbReference type="EMBL" id="BLAL01000324">
    <property type="protein sequence ID" value="GET03422.1"/>
    <property type="molecule type" value="Genomic_DNA"/>
</dbReference>
<evidence type="ECO:0000313" key="3">
    <source>
        <dbReference type="Proteomes" id="UP000247702"/>
    </source>
</evidence>
<organism evidence="1 3">
    <name type="scientific">Rhizophagus clarus</name>
    <dbReference type="NCBI Taxonomy" id="94130"/>
    <lineage>
        <taxon>Eukaryota</taxon>
        <taxon>Fungi</taxon>
        <taxon>Fungi incertae sedis</taxon>
        <taxon>Mucoromycota</taxon>
        <taxon>Glomeromycotina</taxon>
        <taxon>Glomeromycetes</taxon>
        <taxon>Glomerales</taxon>
        <taxon>Glomeraceae</taxon>
        <taxon>Rhizophagus</taxon>
    </lineage>
</organism>
<dbReference type="EMBL" id="BEXD01001280">
    <property type="protein sequence ID" value="GBB93341.1"/>
    <property type="molecule type" value="Genomic_DNA"/>
</dbReference>
<gene>
    <name evidence="2" type="ORF">RCL2_002976500</name>
    <name evidence="1" type="ORF">RclHR1_02150028</name>
</gene>
<protein>
    <recommendedName>
        <fullName evidence="4">F-box domain-containing protein</fullName>
    </recommendedName>
</protein>
<keyword evidence="3" id="KW-1185">Reference proteome</keyword>
<accession>A0A2Z6R8N4</accession>
<dbReference type="OrthoDB" id="2339173at2759"/>
<sequence>MPELNNKLLSLILEELQNDGKSLYSCLLVNKTWCEIFVPILWKIPGRFKPTSSNAIIILFNTIISHLPKESKNTLKENGINFIEQKYDRPLFNYIGYCENLNLYHLESMISIKNIEKSKRTIVRKEILKLFINKDTRFSNLYISKRYNHQIHLFPGVEHCFSGLEHLCCNVNVDKKLLEGLAKTSNSIKKLELRFNIMKTNNYEIIKLIEAQQNLNFVCLSKWPPNVIDHSYCKTLEESLIKNANSIKCLSMNWKPVTNILSRLVNLISLDINSPSYADWNYLENVCLPNLKILKTQNISSKNLENLIQNTKGSLVEISISHEGNDNKNLIKVIYQNCPSLKYLKISFNSNDIRGLENLLIECKYLSGLVINILDNKDPDWDNLFEILIRTSPMGLFRFKIFYYYKIFKFKSLKSFLDNWNGHPILLHLFADFKRHQQHKQQINDLINKYITKGSIKAYDLGDNFEDFEWFQNKPLAYF</sequence>
<dbReference type="AlphaFoldDB" id="A0A2Z6R8N4"/>
<dbReference type="InterPro" id="IPR032675">
    <property type="entry name" value="LRR_dom_sf"/>
</dbReference>
<dbReference type="Gene3D" id="3.80.10.10">
    <property type="entry name" value="Ribonuclease Inhibitor"/>
    <property type="match status" value="1"/>
</dbReference>